<proteinExistence type="inferred from homology"/>
<dbReference type="AlphaFoldDB" id="A0A7Z8DXB6"/>
<comment type="subcellular location">
    <subcellularLocation>
        <location evidence="1">Fimbrium</location>
    </subcellularLocation>
</comment>
<reference evidence="7 8" key="1">
    <citation type="submission" date="2019-02" db="EMBL/GenBank/DDBJ databases">
        <title>Draft genome sequence of Escherichia albertii strain Mex-12/320a, isolated from an infant with diarrhea, harboring virulence genes associated with diarrheagenic strains of enteropathogenic E. coli.</title>
        <authorList>
            <person name="Maldonado-Puga S."/>
            <person name="Meza-Segura M."/>
            <person name="Zaidi M.B."/>
            <person name="Estrada-Garcia T."/>
        </authorList>
    </citation>
    <scope>NUCLEOTIDE SEQUENCE [LARGE SCALE GENOMIC DNA]</scope>
    <source>
        <strain evidence="7 8">Mex-12/320a</strain>
    </source>
</reference>
<name>A0A7Z8DXB6_ESCAL</name>
<dbReference type="EMBL" id="SIZV01000038">
    <property type="protein sequence ID" value="TBR48710.1"/>
    <property type="molecule type" value="Genomic_DNA"/>
</dbReference>
<evidence type="ECO:0000256" key="5">
    <source>
        <dbReference type="SAM" id="SignalP"/>
    </source>
</evidence>
<evidence type="ECO:0000313" key="7">
    <source>
        <dbReference type="EMBL" id="TBR48710.1"/>
    </source>
</evidence>
<dbReference type="Pfam" id="PF00419">
    <property type="entry name" value="Fimbrial"/>
    <property type="match status" value="1"/>
</dbReference>
<dbReference type="PANTHER" id="PTHR33420">
    <property type="entry name" value="FIMBRIAL SUBUNIT ELFA-RELATED"/>
    <property type="match status" value="1"/>
</dbReference>
<dbReference type="Gene3D" id="2.60.40.1090">
    <property type="entry name" value="Fimbrial-type adhesion domain"/>
    <property type="match status" value="1"/>
</dbReference>
<feature type="signal peptide" evidence="5">
    <location>
        <begin position="1"/>
        <end position="23"/>
    </location>
</feature>
<gene>
    <name evidence="7" type="ORF">EYS06_21000</name>
</gene>
<dbReference type="GO" id="GO:0009289">
    <property type="term" value="C:pilus"/>
    <property type="evidence" value="ECO:0007669"/>
    <property type="project" value="UniProtKB-SubCell"/>
</dbReference>
<evidence type="ECO:0000256" key="2">
    <source>
        <dbReference type="ARBA" id="ARBA00006671"/>
    </source>
</evidence>
<dbReference type="PANTHER" id="PTHR33420:SF31">
    <property type="entry name" value="TYPE 1 FIMBRIN D-MANNOSE SPECIFIC ADHESIN"/>
    <property type="match status" value="1"/>
</dbReference>
<dbReference type="GO" id="GO:0043709">
    <property type="term" value="P:cell adhesion involved in single-species biofilm formation"/>
    <property type="evidence" value="ECO:0007669"/>
    <property type="project" value="TreeGrafter"/>
</dbReference>
<dbReference type="InterPro" id="IPR036937">
    <property type="entry name" value="Adhesion_dom_fimbrial_sf"/>
</dbReference>
<dbReference type="InterPro" id="IPR050263">
    <property type="entry name" value="Bact_Fimbrial_Adh_Pro"/>
</dbReference>
<organism evidence="7 8">
    <name type="scientific">Escherichia albertii</name>
    <dbReference type="NCBI Taxonomy" id="208962"/>
    <lineage>
        <taxon>Bacteria</taxon>
        <taxon>Pseudomonadati</taxon>
        <taxon>Pseudomonadota</taxon>
        <taxon>Gammaproteobacteria</taxon>
        <taxon>Enterobacterales</taxon>
        <taxon>Enterobacteriaceae</taxon>
        <taxon>Escherichia</taxon>
    </lineage>
</organism>
<comment type="caution">
    <text evidence="7">The sequence shown here is derived from an EMBL/GenBank/DDBJ whole genome shotgun (WGS) entry which is preliminary data.</text>
</comment>
<feature type="chain" id="PRO_5031224688" evidence="5">
    <location>
        <begin position="24"/>
        <end position="355"/>
    </location>
</feature>
<sequence>MSNKITLFLLCGILGGFSGNALAAGDWGPCLAKDNSIHDYAVDATVTVSDASKNTVGTELRLIKNWANGTSFTMICECPDPSSYAKEADTLVWGDSSIITRGRKINGEQYYVLIPELEVMTMIQVPGILVHVPQKNVQIPNNYNAQDCKGDPRNNFGSSGYLSFVVAKQIQGRVEIPKTTVVVLYATKKKNVYSTQPVSSVSISGSLTFTQGCEVKPGTVLDVPFGEFPASAFKNGKGQMPEGGTKKEINLGFDCNNISDGIKVSLRLEGATNAADSRAVDMGDPNIGVLVTDTAGNVLKPNDTNSTTLLTLSALDSTTHRNAAIQLFASPVSTTNSLPEAGTFEGVTTVLLDME</sequence>
<evidence type="ECO:0000256" key="3">
    <source>
        <dbReference type="ARBA" id="ARBA00022729"/>
    </source>
</evidence>
<dbReference type="Proteomes" id="UP000292187">
    <property type="component" value="Unassembled WGS sequence"/>
</dbReference>
<evidence type="ECO:0000256" key="4">
    <source>
        <dbReference type="ARBA" id="ARBA00023263"/>
    </source>
</evidence>
<dbReference type="RefSeq" id="WP_131109939.1">
    <property type="nucleotide sequence ID" value="NZ_SIZV01000038.1"/>
</dbReference>
<dbReference type="InterPro" id="IPR008966">
    <property type="entry name" value="Adhesion_dom_sf"/>
</dbReference>
<evidence type="ECO:0000256" key="1">
    <source>
        <dbReference type="ARBA" id="ARBA00004561"/>
    </source>
</evidence>
<dbReference type="InterPro" id="IPR000259">
    <property type="entry name" value="Adhesion_dom_fimbrial"/>
</dbReference>
<evidence type="ECO:0000259" key="6">
    <source>
        <dbReference type="Pfam" id="PF00419"/>
    </source>
</evidence>
<dbReference type="SUPFAM" id="SSF49401">
    <property type="entry name" value="Bacterial adhesins"/>
    <property type="match status" value="1"/>
</dbReference>
<keyword evidence="3 5" id="KW-0732">Signal</keyword>
<comment type="similarity">
    <text evidence="2">Belongs to the fimbrial protein family.</text>
</comment>
<accession>A0A7Z8DXB6</accession>
<feature type="domain" description="Fimbrial-type adhesion" evidence="6">
    <location>
        <begin position="202"/>
        <end position="353"/>
    </location>
</feature>
<evidence type="ECO:0000313" key="8">
    <source>
        <dbReference type="Proteomes" id="UP000292187"/>
    </source>
</evidence>
<keyword evidence="4" id="KW-0281">Fimbrium</keyword>
<protein>
    <submittedName>
        <fullName evidence="7">Fimbrial protein</fullName>
    </submittedName>
</protein>